<dbReference type="Pfam" id="PF18911">
    <property type="entry name" value="PKD_4"/>
    <property type="match status" value="1"/>
</dbReference>
<dbReference type="InterPro" id="IPR022409">
    <property type="entry name" value="PKD/Chitinase_dom"/>
</dbReference>
<keyword evidence="4" id="KW-1185">Reference proteome</keyword>
<dbReference type="InterPro" id="IPR026444">
    <property type="entry name" value="Secre_tail"/>
</dbReference>
<comment type="caution">
    <text evidence="3">The sequence shown here is derived from an EMBL/GenBank/DDBJ whole genome shotgun (WGS) entry which is preliminary data.</text>
</comment>
<dbReference type="RefSeq" id="WP_039349372.1">
    <property type="nucleotide sequence ID" value="NZ_FOLA01000003.1"/>
</dbReference>
<dbReference type="Proteomes" id="UP000031473">
    <property type="component" value="Unassembled WGS sequence"/>
</dbReference>
<evidence type="ECO:0000313" key="3">
    <source>
        <dbReference type="EMBL" id="KIA89846.1"/>
    </source>
</evidence>
<dbReference type="AlphaFoldDB" id="A0A0C1CZJ4"/>
<dbReference type="PROSITE" id="PS50093">
    <property type="entry name" value="PKD"/>
    <property type="match status" value="1"/>
</dbReference>
<protein>
    <recommendedName>
        <fullName evidence="2">PKD domain-containing protein</fullName>
    </recommendedName>
</protein>
<dbReference type="InterPro" id="IPR035986">
    <property type="entry name" value="PKD_dom_sf"/>
</dbReference>
<sequence>MKTIITKIQVLGLIFLFQTIMIAQTFEEYAFRGGNADGFATEKVENLSCETPFNKFAYFGGNADGAAVETLADNASCGTPFNQFAYFGGINDGAAVETLMSLSCATPYHFFAYFGGTGDGSSMGKTADTCPILAPVADFTADQTTTCVGRPVKFTDTSTNKPTGWTWTFQGGTPETASTKIVDVTYSAPGTYQVKLIAANYIGNDTKIKVAYITVLADCTTLTTTALTKTRMQIYPNPTKSMLYLKSTQNVLNIEIYDGTGRKVIETKPNQKDPSINLERLSAGMYMMKTRTTEGEEVYKIIKKD</sequence>
<keyword evidence="1" id="KW-0732">Signal</keyword>
<evidence type="ECO:0000256" key="1">
    <source>
        <dbReference type="ARBA" id="ARBA00022729"/>
    </source>
</evidence>
<organism evidence="3 4">
    <name type="scientific">Kaistella jeonii</name>
    <dbReference type="NCBI Taxonomy" id="266749"/>
    <lineage>
        <taxon>Bacteria</taxon>
        <taxon>Pseudomonadati</taxon>
        <taxon>Bacteroidota</taxon>
        <taxon>Flavobacteriia</taxon>
        <taxon>Flavobacteriales</taxon>
        <taxon>Weeksellaceae</taxon>
        <taxon>Chryseobacterium group</taxon>
        <taxon>Kaistella</taxon>
    </lineage>
</organism>
<reference evidence="3 4" key="1">
    <citation type="submission" date="2014-10" db="EMBL/GenBank/DDBJ databases">
        <title>Kaistella jeonii genome.</title>
        <authorList>
            <person name="Clayton J.T."/>
            <person name="Newman J.D."/>
        </authorList>
    </citation>
    <scope>NUCLEOTIDE SEQUENCE [LARGE SCALE GENOMIC DNA]</scope>
    <source>
        <strain evidence="3 4">DSM 17048</strain>
    </source>
</reference>
<dbReference type="STRING" id="266749.SAMN05421876_10330"/>
<accession>A0A0C1CZJ4</accession>
<dbReference type="InterPro" id="IPR013783">
    <property type="entry name" value="Ig-like_fold"/>
</dbReference>
<feature type="domain" description="PKD" evidence="2">
    <location>
        <begin position="135"/>
        <end position="204"/>
    </location>
</feature>
<dbReference type="OrthoDB" id="862563at2"/>
<dbReference type="SMART" id="SM00089">
    <property type="entry name" value="PKD"/>
    <property type="match status" value="1"/>
</dbReference>
<dbReference type="CDD" id="cd00146">
    <property type="entry name" value="PKD"/>
    <property type="match status" value="1"/>
</dbReference>
<gene>
    <name evidence="3" type="ORF">OA86_04280</name>
</gene>
<dbReference type="Gene3D" id="2.60.40.10">
    <property type="entry name" value="Immunoglobulins"/>
    <property type="match status" value="1"/>
</dbReference>
<dbReference type="SUPFAM" id="SSF49299">
    <property type="entry name" value="PKD domain"/>
    <property type="match status" value="1"/>
</dbReference>
<dbReference type="NCBIfam" id="TIGR04183">
    <property type="entry name" value="Por_Secre_tail"/>
    <property type="match status" value="1"/>
</dbReference>
<name>A0A0C1CZJ4_9FLAO</name>
<proteinExistence type="predicted"/>
<evidence type="ECO:0000259" key="2">
    <source>
        <dbReference type="PROSITE" id="PS50093"/>
    </source>
</evidence>
<dbReference type="Pfam" id="PF18962">
    <property type="entry name" value="Por_Secre_tail"/>
    <property type="match status" value="1"/>
</dbReference>
<dbReference type="InterPro" id="IPR000601">
    <property type="entry name" value="PKD_dom"/>
</dbReference>
<dbReference type="EMBL" id="JSYL01000002">
    <property type="protein sequence ID" value="KIA89846.1"/>
    <property type="molecule type" value="Genomic_DNA"/>
</dbReference>
<evidence type="ECO:0000313" key="4">
    <source>
        <dbReference type="Proteomes" id="UP000031473"/>
    </source>
</evidence>